<dbReference type="Gramene" id="ABO99292">
    <property type="protein sequence ID" value="ABO99292"/>
    <property type="gene ID" value="OSTLU_27231"/>
</dbReference>
<proteinExistence type="predicted"/>
<dbReference type="KEGG" id="olu:OSTLU_27231"/>
<dbReference type="Proteomes" id="UP000001568">
    <property type="component" value="Chromosome 21"/>
</dbReference>
<dbReference type="AlphaFoldDB" id="A4S6T2"/>
<name>A4S6T2_OSTLU</name>
<accession>A4S6T2</accession>
<feature type="region of interest" description="Disordered" evidence="1">
    <location>
        <begin position="22"/>
        <end position="51"/>
    </location>
</feature>
<reference evidence="2 4" key="1">
    <citation type="journal article" date="2007" name="Proc. Natl. Acad. Sci. U.S.A.">
        <title>The tiny eukaryote Ostreococcus provides genomic insights into the paradox of plankton speciation.</title>
        <authorList>
            <person name="Palenik B."/>
            <person name="Grimwood J."/>
            <person name="Aerts A."/>
            <person name="Rouze P."/>
            <person name="Salamov A."/>
            <person name="Putnam N."/>
            <person name="Dupont C."/>
            <person name="Jorgensen R."/>
            <person name="Derelle E."/>
            <person name="Rombauts S."/>
            <person name="Zhou K."/>
            <person name="Otillar R."/>
            <person name="Merchant S.S."/>
            <person name="Podell S."/>
            <person name="Gaasterland T."/>
            <person name="Napoli C."/>
            <person name="Gendler K."/>
            <person name="Manuell A."/>
            <person name="Tai V."/>
            <person name="Vallon O."/>
            <person name="Piganeau G."/>
            <person name="Jancek S."/>
            <person name="Heijde M."/>
            <person name="Jabbari K."/>
            <person name="Bowler C."/>
            <person name="Lohr M."/>
            <person name="Robbens S."/>
            <person name="Werner G."/>
            <person name="Dubchak I."/>
            <person name="Pazour G.J."/>
            <person name="Ren Q."/>
            <person name="Paulsen I."/>
            <person name="Delwiche C."/>
            <person name="Schmutz J."/>
            <person name="Rokhsar D."/>
            <person name="Van de Peer Y."/>
            <person name="Moreau H."/>
            <person name="Grigoriev I.V."/>
        </authorList>
    </citation>
    <scope>NUCLEOTIDE SEQUENCE [LARGE SCALE GENOMIC DNA]</scope>
    <source>
        <strain evidence="2 4">CCE9901</strain>
    </source>
</reference>
<evidence type="ECO:0000313" key="4">
    <source>
        <dbReference type="Proteomes" id="UP000001568"/>
    </source>
</evidence>
<organism evidence="2 4">
    <name type="scientific">Ostreococcus lucimarinus (strain CCE9901)</name>
    <dbReference type="NCBI Taxonomy" id="436017"/>
    <lineage>
        <taxon>Eukaryota</taxon>
        <taxon>Viridiplantae</taxon>
        <taxon>Chlorophyta</taxon>
        <taxon>Mamiellophyceae</taxon>
        <taxon>Mamiellales</taxon>
        <taxon>Bathycoccaceae</taxon>
        <taxon>Ostreococcus</taxon>
    </lineage>
</organism>
<dbReference type="EMBL" id="CP000601">
    <property type="protein sequence ID" value="ABP01255.1"/>
    <property type="molecule type" value="Genomic_DNA"/>
</dbReference>
<dbReference type="EMBL" id="CP000593">
    <property type="protein sequence ID" value="ABO99292.1"/>
    <property type="molecule type" value="Genomic_DNA"/>
</dbReference>
<evidence type="ECO:0000313" key="2">
    <source>
        <dbReference type="EMBL" id="ABO99292.1"/>
    </source>
</evidence>
<evidence type="ECO:0000313" key="3">
    <source>
        <dbReference type="EMBL" id="ABP01255.1"/>
    </source>
</evidence>
<sequence>MYAVGATDKLQGTGVWSFIKAERDSGANKAANKTKRPEQKKKTPQRFPGGK</sequence>
<dbReference type="GeneID" id="5005206"/>
<protein>
    <submittedName>
        <fullName evidence="2">Uncharacterized protein</fullName>
    </submittedName>
</protein>
<dbReference type="RefSeq" id="XP_001422896.1">
    <property type="nucleotide sequence ID" value="XM_001422859.1"/>
</dbReference>
<dbReference type="OrthoDB" id="500996at2759"/>
<gene>
    <name evidence="2" type="ORF">OSTLU_27231</name>
    <name evidence="3" type="ORF">OSTLU_29679</name>
</gene>
<dbReference type="HOGENOM" id="CLU_204151_0_0_1"/>
<dbReference type="RefSeq" id="XP_001420999.1">
    <property type="nucleotide sequence ID" value="XM_001420962.1"/>
</dbReference>
<dbReference type="Proteomes" id="UP000001568">
    <property type="component" value="Chromosome 13"/>
</dbReference>
<evidence type="ECO:0000256" key="1">
    <source>
        <dbReference type="SAM" id="MobiDB-lite"/>
    </source>
</evidence>
<dbReference type="GeneID" id="5006867"/>
<dbReference type="KEGG" id="olu:OSTLU_29679"/>
<dbReference type="OMA" id="WSFVKAD"/>
<dbReference type="Gramene" id="ABP01255">
    <property type="protein sequence ID" value="ABP01255"/>
    <property type="gene ID" value="OSTLU_29679"/>
</dbReference>
<keyword evidence="4" id="KW-1185">Reference proteome</keyword>